<accession>A0A1I6FK95</accession>
<proteinExistence type="predicted"/>
<evidence type="ECO:0000313" key="2">
    <source>
        <dbReference type="Proteomes" id="UP000198932"/>
    </source>
</evidence>
<dbReference type="STRING" id="35743.SAMN04487937_0190"/>
<organism evidence="1 2">
    <name type="scientific">Halorubrum sodomense</name>
    <dbReference type="NCBI Taxonomy" id="35743"/>
    <lineage>
        <taxon>Archaea</taxon>
        <taxon>Methanobacteriati</taxon>
        <taxon>Methanobacteriota</taxon>
        <taxon>Stenosarchaea group</taxon>
        <taxon>Halobacteria</taxon>
        <taxon>Halobacteriales</taxon>
        <taxon>Haloferacaceae</taxon>
        <taxon>Halorubrum</taxon>
    </lineage>
</organism>
<keyword evidence="2" id="KW-1185">Reference proteome</keyword>
<sequence>MSTAAYGLRRPAARWEGNEKYAACPRCQEEVTETLGAPAIATLRLANQNPTRVDGDAINARGYTCEACRYVLAIAPEAAIVDVDDPADESDRAPWIRLGAVFVDGSKRPIVVPRREVSSR</sequence>
<dbReference type="RefSeq" id="WP_092919538.1">
    <property type="nucleotide sequence ID" value="NZ_FOYN01000001.1"/>
</dbReference>
<dbReference type="OrthoDB" id="316559at2157"/>
<dbReference type="AlphaFoldDB" id="A0A1I6FK95"/>
<protein>
    <submittedName>
        <fullName evidence="1">Uncharacterized protein</fullName>
    </submittedName>
</protein>
<reference evidence="2" key="1">
    <citation type="submission" date="2016-10" db="EMBL/GenBank/DDBJ databases">
        <authorList>
            <person name="Varghese N."/>
            <person name="Submissions S."/>
        </authorList>
    </citation>
    <scope>NUCLEOTIDE SEQUENCE [LARGE SCALE GENOMIC DNA]</scope>
    <source>
        <strain evidence="2">RD 26</strain>
    </source>
</reference>
<dbReference type="EMBL" id="FOYN01000001">
    <property type="protein sequence ID" value="SFR30370.1"/>
    <property type="molecule type" value="Genomic_DNA"/>
</dbReference>
<evidence type="ECO:0000313" key="1">
    <source>
        <dbReference type="EMBL" id="SFR30370.1"/>
    </source>
</evidence>
<gene>
    <name evidence="1" type="ORF">SAMN04487937_0190</name>
</gene>
<name>A0A1I6FK95_HALSD</name>
<dbReference type="Proteomes" id="UP000198932">
    <property type="component" value="Unassembled WGS sequence"/>
</dbReference>